<gene>
    <name evidence="1" type="ORF">Slati_1116300</name>
</gene>
<reference evidence="1" key="1">
    <citation type="submission" date="2020-06" db="EMBL/GenBank/DDBJ databases">
        <authorList>
            <person name="Li T."/>
            <person name="Hu X."/>
            <person name="Zhang T."/>
            <person name="Song X."/>
            <person name="Zhang H."/>
            <person name="Dai N."/>
            <person name="Sheng W."/>
            <person name="Hou X."/>
            <person name="Wei L."/>
        </authorList>
    </citation>
    <scope>NUCLEOTIDE SEQUENCE</scope>
    <source>
        <strain evidence="1">KEN1</strain>
        <tissue evidence="1">Leaf</tissue>
    </source>
</reference>
<dbReference type="EMBL" id="JACGWN010000004">
    <property type="protein sequence ID" value="KAL0451382.1"/>
    <property type="molecule type" value="Genomic_DNA"/>
</dbReference>
<reference evidence="1" key="2">
    <citation type="journal article" date="2024" name="Plant">
        <title>Genomic evolution and insights into agronomic trait innovations of Sesamum species.</title>
        <authorList>
            <person name="Miao H."/>
            <person name="Wang L."/>
            <person name="Qu L."/>
            <person name="Liu H."/>
            <person name="Sun Y."/>
            <person name="Le M."/>
            <person name="Wang Q."/>
            <person name="Wei S."/>
            <person name="Zheng Y."/>
            <person name="Lin W."/>
            <person name="Duan Y."/>
            <person name="Cao H."/>
            <person name="Xiong S."/>
            <person name="Wang X."/>
            <person name="Wei L."/>
            <person name="Li C."/>
            <person name="Ma Q."/>
            <person name="Ju M."/>
            <person name="Zhao R."/>
            <person name="Li G."/>
            <person name="Mu C."/>
            <person name="Tian Q."/>
            <person name="Mei H."/>
            <person name="Zhang T."/>
            <person name="Gao T."/>
            <person name="Zhang H."/>
        </authorList>
    </citation>
    <scope>NUCLEOTIDE SEQUENCE</scope>
    <source>
        <strain evidence="1">KEN1</strain>
    </source>
</reference>
<comment type="caution">
    <text evidence="1">The sequence shown here is derived from an EMBL/GenBank/DDBJ whole genome shotgun (WGS) entry which is preliminary data.</text>
</comment>
<organism evidence="1">
    <name type="scientific">Sesamum latifolium</name>
    <dbReference type="NCBI Taxonomy" id="2727402"/>
    <lineage>
        <taxon>Eukaryota</taxon>
        <taxon>Viridiplantae</taxon>
        <taxon>Streptophyta</taxon>
        <taxon>Embryophyta</taxon>
        <taxon>Tracheophyta</taxon>
        <taxon>Spermatophyta</taxon>
        <taxon>Magnoliopsida</taxon>
        <taxon>eudicotyledons</taxon>
        <taxon>Gunneridae</taxon>
        <taxon>Pentapetalae</taxon>
        <taxon>asterids</taxon>
        <taxon>lamiids</taxon>
        <taxon>Lamiales</taxon>
        <taxon>Pedaliaceae</taxon>
        <taxon>Sesamum</taxon>
    </lineage>
</organism>
<dbReference type="AlphaFoldDB" id="A0AAW2XEY2"/>
<proteinExistence type="predicted"/>
<sequence length="71" mass="7741">MQVEVAGAEVEVADLCIADSRGRLIVWSQQAAVRSELVIGDRSRSLFKACNELAVTCDLGDPLNSWAVLFF</sequence>
<evidence type="ECO:0000313" key="1">
    <source>
        <dbReference type="EMBL" id="KAL0451382.1"/>
    </source>
</evidence>
<name>A0AAW2XEY2_9LAMI</name>
<accession>A0AAW2XEY2</accession>
<protein>
    <submittedName>
        <fullName evidence="1">Uncharacterized protein</fullName>
    </submittedName>
</protein>